<reference evidence="2" key="1">
    <citation type="submission" date="2025-08" db="UniProtKB">
        <authorList>
            <consortium name="Ensembl"/>
        </authorList>
    </citation>
    <scope>IDENTIFICATION</scope>
</reference>
<keyword evidence="3" id="KW-1185">Reference proteome</keyword>
<dbReference type="GO" id="GO:0050769">
    <property type="term" value="P:positive regulation of neurogenesis"/>
    <property type="evidence" value="ECO:0007669"/>
    <property type="project" value="Ensembl"/>
</dbReference>
<dbReference type="GO" id="GO:0005654">
    <property type="term" value="C:nucleoplasm"/>
    <property type="evidence" value="ECO:0007669"/>
    <property type="project" value="Ensembl"/>
</dbReference>
<name>A0A8C2UPD9_CHILA</name>
<dbReference type="PROSITE" id="PS50162">
    <property type="entry name" value="RECA_2"/>
    <property type="match status" value="1"/>
</dbReference>
<dbReference type="GeneID" id="102013094"/>
<dbReference type="InterPro" id="IPR030547">
    <property type="entry name" value="XRCC2"/>
</dbReference>
<dbReference type="RefSeq" id="XP_005404904.1">
    <property type="nucleotide sequence ID" value="XM_005404847.2"/>
</dbReference>
<dbReference type="InterPro" id="IPR020588">
    <property type="entry name" value="RecA_ATP-bd"/>
</dbReference>
<dbReference type="GO" id="GO:0007098">
    <property type="term" value="P:centrosome cycle"/>
    <property type="evidence" value="ECO:0007669"/>
    <property type="project" value="Ensembl"/>
</dbReference>
<dbReference type="Ensembl" id="ENSCLAT00000003241.1">
    <property type="protein sequence ID" value="ENSCLAP00000003177.1"/>
    <property type="gene ID" value="ENSCLAG00000002275.1"/>
</dbReference>
<dbReference type="GO" id="GO:0035264">
    <property type="term" value="P:multicellular organism growth"/>
    <property type="evidence" value="ECO:0007669"/>
    <property type="project" value="Ensembl"/>
</dbReference>
<organism evidence="2 3">
    <name type="scientific">Chinchilla lanigera</name>
    <name type="common">Long-tailed chinchilla</name>
    <name type="synonym">Chinchilla villidera</name>
    <dbReference type="NCBI Taxonomy" id="34839"/>
    <lineage>
        <taxon>Eukaryota</taxon>
        <taxon>Metazoa</taxon>
        <taxon>Chordata</taxon>
        <taxon>Craniata</taxon>
        <taxon>Vertebrata</taxon>
        <taxon>Euteleostomi</taxon>
        <taxon>Mammalia</taxon>
        <taxon>Eutheria</taxon>
        <taxon>Euarchontoglires</taxon>
        <taxon>Glires</taxon>
        <taxon>Rodentia</taxon>
        <taxon>Hystricomorpha</taxon>
        <taxon>Chinchillidae</taxon>
        <taxon>Chinchilla</taxon>
    </lineage>
</organism>
<dbReference type="GO" id="GO:0042148">
    <property type="term" value="P:DNA strand invasion"/>
    <property type="evidence" value="ECO:0007669"/>
    <property type="project" value="Ensembl"/>
</dbReference>
<dbReference type="GO" id="GO:0010332">
    <property type="term" value="P:response to gamma radiation"/>
    <property type="evidence" value="ECO:0007669"/>
    <property type="project" value="Ensembl"/>
</dbReference>
<accession>A0A8C2UPD9</accession>
<dbReference type="GO" id="GO:0022008">
    <property type="term" value="P:neurogenesis"/>
    <property type="evidence" value="ECO:0007669"/>
    <property type="project" value="Ensembl"/>
</dbReference>
<dbReference type="GO" id="GO:0005813">
    <property type="term" value="C:centrosome"/>
    <property type="evidence" value="ECO:0007669"/>
    <property type="project" value="Ensembl"/>
</dbReference>
<evidence type="ECO:0000313" key="3">
    <source>
        <dbReference type="Proteomes" id="UP000694398"/>
    </source>
</evidence>
<dbReference type="GO" id="GO:0001756">
    <property type="term" value="P:somitogenesis"/>
    <property type="evidence" value="ECO:0007669"/>
    <property type="project" value="Ensembl"/>
</dbReference>
<dbReference type="GO" id="GO:0000724">
    <property type="term" value="P:double-strand break repair via homologous recombination"/>
    <property type="evidence" value="ECO:0007669"/>
    <property type="project" value="Ensembl"/>
</dbReference>
<dbReference type="GO" id="GO:0010165">
    <property type="term" value="P:response to X-ray"/>
    <property type="evidence" value="ECO:0007669"/>
    <property type="project" value="Ensembl"/>
</dbReference>
<dbReference type="GO" id="GO:0033063">
    <property type="term" value="C:Rad51B-Rad51C-Rad51D-XRCC2 complex"/>
    <property type="evidence" value="ECO:0007669"/>
    <property type="project" value="Ensembl"/>
</dbReference>
<dbReference type="GO" id="GO:0000278">
    <property type="term" value="P:mitotic cell cycle"/>
    <property type="evidence" value="ECO:0007669"/>
    <property type="project" value="Ensembl"/>
</dbReference>
<reference evidence="2" key="2">
    <citation type="submission" date="2025-09" db="UniProtKB">
        <authorList>
            <consortium name="Ensembl"/>
        </authorList>
    </citation>
    <scope>IDENTIFICATION</scope>
</reference>
<dbReference type="GeneTree" id="ENSGT00390000020445"/>
<dbReference type="GO" id="GO:0001701">
    <property type="term" value="P:in utero embryonic development"/>
    <property type="evidence" value="ECO:0007669"/>
    <property type="project" value="Ensembl"/>
</dbReference>
<dbReference type="GO" id="GO:0005657">
    <property type="term" value="C:replication fork"/>
    <property type="evidence" value="ECO:0007669"/>
    <property type="project" value="Ensembl"/>
</dbReference>
<dbReference type="Proteomes" id="UP000694398">
    <property type="component" value="Unassembled WGS sequence"/>
</dbReference>
<dbReference type="Gene3D" id="3.40.50.300">
    <property type="entry name" value="P-loop containing nucleotide triphosphate hydrolases"/>
    <property type="match status" value="1"/>
</dbReference>
<protein>
    <submittedName>
        <fullName evidence="2">X-ray repair cross complementing 2</fullName>
    </submittedName>
</protein>
<dbReference type="InterPro" id="IPR013632">
    <property type="entry name" value="Rad51_C"/>
</dbReference>
<dbReference type="SUPFAM" id="SSF52540">
    <property type="entry name" value="P-loop containing nucleoside triphosphate hydrolases"/>
    <property type="match status" value="1"/>
</dbReference>
<dbReference type="PANTHER" id="PTHR46644">
    <property type="entry name" value="DNA REPAIR PROTEIN XRCC2"/>
    <property type="match status" value="1"/>
</dbReference>
<dbReference type="GO" id="GO:0140664">
    <property type="term" value="F:ATP-dependent DNA damage sensor activity"/>
    <property type="evidence" value="ECO:0007669"/>
    <property type="project" value="InterPro"/>
</dbReference>
<dbReference type="OMA" id="THRIFFS"/>
<dbReference type="CTD" id="7516"/>
<dbReference type="GO" id="GO:0043524">
    <property type="term" value="P:negative regulation of neuron apoptotic process"/>
    <property type="evidence" value="ECO:0007669"/>
    <property type="project" value="Ensembl"/>
</dbReference>
<evidence type="ECO:0000313" key="2">
    <source>
        <dbReference type="Ensembl" id="ENSCLAP00000003177.1"/>
    </source>
</evidence>
<sequence>MCSDFRKAESGTELLARLEGRSSLKEIEPNLFADEDSPVHGDILEFHGAEGTGKTEMLYHLTARCILPKSEGGLGLEVLFIDTDYHFDMLRLVTVLERRLSQSSEERIKHCLGRFFLVYCNSSTQLLLTLHSLEAMLCAHPSLCVLILDSLSAFYWLDRVNGGESVASQESTLKKCAQRLERLAREYRLVLFVTTQSIMQRAWPSPAEPSPTCLHARKPDVDYRPYLCKAWQQVVKQRIFFSKQDDPKSCRQFLLVSHHTKSNTSKKHSFVIGESGVEFC</sequence>
<evidence type="ECO:0000259" key="1">
    <source>
        <dbReference type="PROSITE" id="PS50162"/>
    </source>
</evidence>
<dbReference type="CDD" id="cd19490">
    <property type="entry name" value="XRCC2"/>
    <property type="match status" value="1"/>
</dbReference>
<dbReference type="PANTHER" id="PTHR46644:SF2">
    <property type="entry name" value="DNA REPAIR PROTEIN XRCC2"/>
    <property type="match status" value="1"/>
</dbReference>
<dbReference type="GO" id="GO:0005524">
    <property type="term" value="F:ATP binding"/>
    <property type="evidence" value="ECO:0007669"/>
    <property type="project" value="InterPro"/>
</dbReference>
<dbReference type="OrthoDB" id="420422at2759"/>
<gene>
    <name evidence="2" type="primary">XRCC2</name>
</gene>
<dbReference type="GO" id="GO:2000269">
    <property type="term" value="P:regulation of fibroblast apoptotic process"/>
    <property type="evidence" value="ECO:0007669"/>
    <property type="project" value="Ensembl"/>
</dbReference>
<dbReference type="Pfam" id="PF08423">
    <property type="entry name" value="Rad51"/>
    <property type="match status" value="1"/>
</dbReference>
<dbReference type="AlphaFoldDB" id="A0A8C2UPD9"/>
<dbReference type="GO" id="GO:0000400">
    <property type="term" value="F:four-way junction DNA binding"/>
    <property type="evidence" value="ECO:0007669"/>
    <property type="project" value="Ensembl"/>
</dbReference>
<proteinExistence type="predicted"/>
<dbReference type="InterPro" id="IPR027417">
    <property type="entry name" value="P-loop_NTPase"/>
</dbReference>
<feature type="domain" description="RecA family profile 1" evidence="1">
    <location>
        <begin position="16"/>
        <end position="197"/>
    </location>
</feature>